<dbReference type="RefSeq" id="WP_213516700.1">
    <property type="nucleotide sequence ID" value="NZ_BOSE01000005.1"/>
</dbReference>
<comment type="caution">
    <text evidence="4">The sequence shown here is derived from an EMBL/GenBank/DDBJ whole genome shotgun (WGS) entry which is preliminary data.</text>
</comment>
<evidence type="ECO:0000256" key="2">
    <source>
        <dbReference type="PROSITE-ProRule" id="PRU00335"/>
    </source>
</evidence>
<dbReference type="InterPro" id="IPR050624">
    <property type="entry name" value="HTH-type_Tx_Regulator"/>
</dbReference>
<keyword evidence="1 2" id="KW-0238">DNA-binding</keyword>
<evidence type="ECO:0000313" key="5">
    <source>
        <dbReference type="Proteomes" id="UP000683139"/>
    </source>
</evidence>
<dbReference type="InterPro" id="IPR023772">
    <property type="entry name" value="DNA-bd_HTH_TetR-type_CS"/>
</dbReference>
<keyword evidence="5" id="KW-1185">Reference proteome</keyword>
<feature type="domain" description="HTH tetR-type" evidence="3">
    <location>
        <begin position="5"/>
        <end position="65"/>
    </location>
</feature>
<gene>
    <name evidence="4" type="ORF">J40TS1_30620</name>
</gene>
<dbReference type="Proteomes" id="UP000683139">
    <property type="component" value="Unassembled WGS sequence"/>
</dbReference>
<sequence length="209" mass="23918">MDKKMERRKNMIQAAKKLFAEHGFEKTTMQKIADEANLGVATLFRYFPKKEHLMIEVIKEVIEQQVPYFEKIIHSNKSGIEKIDDVLTTYIKYISEENSVSTKLLEAFELYIAFMPIEAGLLEEINKEYGKIRNIINAIVQQGKHDGSIQLSASNELATSTLLNLFGTSVKKYSLYTILPEDVIVPVPKREELITVKNMLLSFLQQGKS</sequence>
<dbReference type="PRINTS" id="PR00455">
    <property type="entry name" value="HTHTETR"/>
</dbReference>
<name>A0A920CYH9_9BACL</name>
<accession>A0A920CYH9</accession>
<dbReference type="InterPro" id="IPR009057">
    <property type="entry name" value="Homeodomain-like_sf"/>
</dbReference>
<dbReference type="EMBL" id="BOSE01000005">
    <property type="protein sequence ID" value="GIP17420.1"/>
    <property type="molecule type" value="Genomic_DNA"/>
</dbReference>
<dbReference type="Pfam" id="PF00440">
    <property type="entry name" value="TetR_N"/>
    <property type="match status" value="1"/>
</dbReference>
<dbReference type="PROSITE" id="PS01081">
    <property type="entry name" value="HTH_TETR_1"/>
    <property type="match status" value="1"/>
</dbReference>
<dbReference type="InterPro" id="IPR001647">
    <property type="entry name" value="HTH_TetR"/>
</dbReference>
<dbReference type="PANTHER" id="PTHR43479:SF11">
    <property type="entry name" value="ACREF_ENVCD OPERON REPRESSOR-RELATED"/>
    <property type="match status" value="1"/>
</dbReference>
<dbReference type="PROSITE" id="PS50977">
    <property type="entry name" value="HTH_TETR_2"/>
    <property type="match status" value="1"/>
</dbReference>
<dbReference type="PANTHER" id="PTHR43479">
    <property type="entry name" value="ACREF/ENVCD OPERON REPRESSOR-RELATED"/>
    <property type="match status" value="1"/>
</dbReference>
<dbReference type="GO" id="GO:0003677">
    <property type="term" value="F:DNA binding"/>
    <property type="evidence" value="ECO:0007669"/>
    <property type="project" value="UniProtKB-UniRule"/>
</dbReference>
<evidence type="ECO:0000313" key="4">
    <source>
        <dbReference type="EMBL" id="GIP17420.1"/>
    </source>
</evidence>
<dbReference type="SUPFAM" id="SSF46689">
    <property type="entry name" value="Homeodomain-like"/>
    <property type="match status" value="1"/>
</dbReference>
<organism evidence="4 5">
    <name type="scientific">Paenibacillus montaniterrae</name>
    <dbReference type="NCBI Taxonomy" id="429341"/>
    <lineage>
        <taxon>Bacteria</taxon>
        <taxon>Bacillati</taxon>
        <taxon>Bacillota</taxon>
        <taxon>Bacilli</taxon>
        <taxon>Bacillales</taxon>
        <taxon>Paenibacillaceae</taxon>
        <taxon>Paenibacillus</taxon>
    </lineage>
</organism>
<dbReference type="Gene3D" id="1.10.357.10">
    <property type="entry name" value="Tetracycline Repressor, domain 2"/>
    <property type="match status" value="1"/>
</dbReference>
<evidence type="ECO:0000259" key="3">
    <source>
        <dbReference type="PROSITE" id="PS50977"/>
    </source>
</evidence>
<reference evidence="4" key="1">
    <citation type="submission" date="2021-03" db="EMBL/GenBank/DDBJ databases">
        <title>Antimicrobial resistance genes in bacteria isolated from Japanese honey, and their potential for conferring macrolide and lincosamide resistance in the American foulbrood pathogen Paenibacillus larvae.</title>
        <authorList>
            <person name="Okamoto M."/>
            <person name="Kumagai M."/>
            <person name="Kanamori H."/>
            <person name="Takamatsu D."/>
        </authorList>
    </citation>
    <scope>NUCLEOTIDE SEQUENCE</scope>
    <source>
        <strain evidence="4">J40TS1</strain>
    </source>
</reference>
<feature type="DNA-binding region" description="H-T-H motif" evidence="2">
    <location>
        <begin position="28"/>
        <end position="47"/>
    </location>
</feature>
<evidence type="ECO:0000256" key="1">
    <source>
        <dbReference type="ARBA" id="ARBA00023125"/>
    </source>
</evidence>
<dbReference type="AlphaFoldDB" id="A0A920CYH9"/>
<protein>
    <submittedName>
        <fullName evidence="4">TetR family transcriptional regulator</fullName>
    </submittedName>
</protein>
<proteinExistence type="predicted"/>